<dbReference type="OrthoDB" id="2110601at2759"/>
<name>A0A077WHM8_9FUNG</name>
<evidence type="ECO:0008006" key="2">
    <source>
        <dbReference type="Google" id="ProtNLM"/>
    </source>
</evidence>
<dbReference type="Gene3D" id="3.80.10.10">
    <property type="entry name" value="Ribonuclease Inhibitor"/>
    <property type="match status" value="2"/>
</dbReference>
<protein>
    <recommendedName>
        <fullName evidence="2">F-box domain-containing protein</fullName>
    </recommendedName>
</protein>
<evidence type="ECO:0000313" key="1">
    <source>
        <dbReference type="EMBL" id="CDS06483.1"/>
    </source>
</evidence>
<dbReference type="Gene3D" id="1.25.40.10">
    <property type="entry name" value="Tetratricopeptide repeat domain"/>
    <property type="match status" value="1"/>
</dbReference>
<dbReference type="PANTHER" id="PTHR38926:SF72">
    <property type="entry name" value="IM:7136021-RELATED"/>
    <property type="match status" value="1"/>
</dbReference>
<proteinExistence type="predicted"/>
<reference evidence="1" key="1">
    <citation type="journal article" date="2014" name="Genome Announc.">
        <title>De novo whole-genome sequence and genome annotation of Lichtheimia ramosa.</title>
        <authorList>
            <person name="Linde J."/>
            <person name="Schwartze V."/>
            <person name="Binder U."/>
            <person name="Lass-Florl C."/>
            <person name="Voigt K."/>
            <person name="Horn F."/>
        </authorList>
    </citation>
    <scope>NUCLEOTIDE SEQUENCE</scope>
    <source>
        <strain evidence="1">JMRC FSU:6197</strain>
    </source>
</reference>
<dbReference type="EMBL" id="LK023320">
    <property type="protein sequence ID" value="CDS06483.1"/>
    <property type="molecule type" value="Genomic_DNA"/>
</dbReference>
<dbReference type="PANTHER" id="PTHR38926">
    <property type="entry name" value="F-BOX DOMAIN CONTAINING PROTEIN, EXPRESSED"/>
    <property type="match status" value="1"/>
</dbReference>
<dbReference type="InterPro" id="IPR032675">
    <property type="entry name" value="LRR_dom_sf"/>
</dbReference>
<organism evidence="1">
    <name type="scientific">Lichtheimia ramosa</name>
    <dbReference type="NCBI Taxonomy" id="688394"/>
    <lineage>
        <taxon>Eukaryota</taxon>
        <taxon>Fungi</taxon>
        <taxon>Fungi incertae sedis</taxon>
        <taxon>Mucoromycota</taxon>
        <taxon>Mucoromycotina</taxon>
        <taxon>Mucoromycetes</taxon>
        <taxon>Mucorales</taxon>
        <taxon>Lichtheimiaceae</taxon>
        <taxon>Lichtheimia</taxon>
    </lineage>
</organism>
<sequence length="681" mass="77337">MIHHSIWNDVCQQPTLAATYGHYGTLVSDSTTKLQQCVQETLTVLNDRAIGLMRCANFDAALRDAAAMQELAPLSALGYLCAANIYSQQGRQQAVIRICNKALSVVHNRDPDYIKLQRAKVHAKQRAAIRLDIISRLPLDVVVHVLFPMIMDHEELLDSIKLGPYLNVSKAWRDFVVQTSGGLHFKLNGENRVSQVHRFARYTRSLHLPFYRHGNWLSDLLSSGKLCSLKEIKIERLGRAIDVDHLVSSLQSVSNTLTHFSIQDSFSERIAEFPNWSSPIQPFHIATILINCPNLIFLDIDHEYNADFSTVPTTITWPRLTTLRLCNDEIDISNDIFLGILKRFPSLKELTLQACTGIQPMVMIQRYCPSLRDLKITTTDTISSSGQFEQQQQQEQHHDQRIEGGLETLALMDRSNNNSDPMEICHMLKQHHRTLVHLDLSSDYADDNDVDIYDLEYPCLKTLGLACSSKGNACFGWWILEKAPLLEELGTATFAIGSSPILRGIRPPRSLRKLALNLYGAHELDDPEVADVFLDQFAQYGELKELSLILNSSVDTSSTLAVVCRFQKLEHLVLFFNPDWCSRDMEWFLDMLVQGCPLLKSLEMRCKTTPSPYAIRKIKQLVHLEHIAFAVNDTTEYSILLTALVTLPKLKSVKIYQDNSLAREFVKQLTKLRRHIKFVIG</sequence>
<dbReference type="AlphaFoldDB" id="A0A077WHM8"/>
<accession>A0A077WHM8</accession>
<dbReference type="SUPFAM" id="SSF48452">
    <property type="entry name" value="TPR-like"/>
    <property type="match status" value="1"/>
</dbReference>
<dbReference type="InterPro" id="IPR011990">
    <property type="entry name" value="TPR-like_helical_dom_sf"/>
</dbReference>
<dbReference type="SUPFAM" id="SSF52047">
    <property type="entry name" value="RNI-like"/>
    <property type="match status" value="2"/>
</dbReference>
<gene>
    <name evidence="1" type="ORF">LRAMOSA09011</name>
</gene>